<dbReference type="Pfam" id="PF01208">
    <property type="entry name" value="URO-D"/>
    <property type="match status" value="1"/>
</dbReference>
<dbReference type="PANTHER" id="PTHR47099">
    <property type="entry name" value="METHYLCOBAMIDE:COM METHYLTRANSFERASE MTBA"/>
    <property type="match status" value="1"/>
</dbReference>
<protein>
    <recommendedName>
        <fullName evidence="1">Uroporphyrinogen decarboxylase (URO-D) domain-containing protein</fullName>
    </recommendedName>
</protein>
<dbReference type="InterPro" id="IPR052024">
    <property type="entry name" value="Methanogen_methyltrans"/>
</dbReference>
<reference evidence="2" key="2">
    <citation type="submission" date="2021-08" db="EMBL/GenBank/DDBJ databases">
        <authorList>
            <person name="Dalcin Martins P."/>
        </authorList>
    </citation>
    <scope>NUCLEOTIDE SEQUENCE</scope>
    <source>
        <strain evidence="2">MAG_39</strain>
    </source>
</reference>
<dbReference type="EMBL" id="JAIOIV010000017">
    <property type="protein sequence ID" value="MBZ0155022.1"/>
    <property type="molecule type" value="Genomic_DNA"/>
</dbReference>
<dbReference type="GO" id="GO:0004853">
    <property type="term" value="F:uroporphyrinogen decarboxylase activity"/>
    <property type="evidence" value="ECO:0007669"/>
    <property type="project" value="InterPro"/>
</dbReference>
<organism evidence="2 3">
    <name type="scientific">Candidatus Nitrobium versatile</name>
    <dbReference type="NCBI Taxonomy" id="2884831"/>
    <lineage>
        <taxon>Bacteria</taxon>
        <taxon>Pseudomonadati</taxon>
        <taxon>Nitrospirota</taxon>
        <taxon>Nitrospiria</taxon>
        <taxon>Nitrospirales</taxon>
        <taxon>Nitrospiraceae</taxon>
        <taxon>Candidatus Nitrobium</taxon>
    </lineage>
</organism>
<gene>
    <name evidence="2" type="ORF">K8I29_02260</name>
</gene>
<dbReference type="InterPro" id="IPR038071">
    <property type="entry name" value="UROD/MetE-like_sf"/>
</dbReference>
<evidence type="ECO:0000313" key="3">
    <source>
        <dbReference type="Proteomes" id="UP000705867"/>
    </source>
</evidence>
<dbReference type="SUPFAM" id="SSF51726">
    <property type="entry name" value="UROD/MetE-like"/>
    <property type="match status" value="1"/>
</dbReference>
<comment type="caution">
    <text evidence="2">The sequence shown here is derived from an EMBL/GenBank/DDBJ whole genome shotgun (WGS) entry which is preliminary data.</text>
</comment>
<name>A0A953J5I5_9BACT</name>
<dbReference type="Proteomes" id="UP000705867">
    <property type="component" value="Unassembled WGS sequence"/>
</dbReference>
<dbReference type="PANTHER" id="PTHR47099:SF1">
    <property type="entry name" value="METHYLCOBAMIDE:COM METHYLTRANSFERASE MTBA"/>
    <property type="match status" value="1"/>
</dbReference>
<dbReference type="Gene3D" id="3.20.20.210">
    <property type="match status" value="1"/>
</dbReference>
<feature type="domain" description="Uroporphyrinogen decarboxylase (URO-D)" evidence="1">
    <location>
        <begin position="40"/>
        <end position="339"/>
    </location>
</feature>
<evidence type="ECO:0000259" key="1">
    <source>
        <dbReference type="Pfam" id="PF01208"/>
    </source>
</evidence>
<dbReference type="GO" id="GO:0006779">
    <property type="term" value="P:porphyrin-containing compound biosynthetic process"/>
    <property type="evidence" value="ECO:0007669"/>
    <property type="project" value="InterPro"/>
</dbReference>
<sequence>MNGKEIVFSAYDFVKTDRMPSSIFGGGVWTYSYYGEEPEKLVRNPVRMAEIQTEMADILQSDIVYVGSGLNNCLVAALGAPITYRKVGAPDVEPIVGSISDLEKLDLSRIDTDPVLNNIREATRIVSKNVGNKYVVTTTTWGPFILAGQLCGIEQLMRAIHKNKDLVKAVAEFAAKMVLRFYKPLIDDTTIQMISMADSLSSASLISRARFGELGLPPLKTVFSELKATGTKSLLHMCGEMSDRLDLVSTSGANCISLDAMVDMKKAKEAFHGNCVLAGNVSATAVLMDKDSKVVRDAVLACISSAASGGGYMAMPACDLPHSVPIENIKIFLETAREYRP</sequence>
<proteinExistence type="predicted"/>
<dbReference type="InterPro" id="IPR000257">
    <property type="entry name" value="Uroporphyrinogen_deCOase"/>
</dbReference>
<reference evidence="2" key="1">
    <citation type="journal article" date="2021" name="bioRxiv">
        <title>Unraveling nitrogen, sulfur and carbon metabolic pathways and microbial community transcriptional responses to substrate deprivation and toxicity stresses in a bioreactor mimicking anoxic brackish coastal sediment conditions.</title>
        <authorList>
            <person name="Martins P.D."/>
            <person name="Echeveste M.J."/>
            <person name="Arshad A."/>
            <person name="Kurth J."/>
            <person name="Ouboter H."/>
            <person name="Jetten M.S.M."/>
            <person name="Welte C.U."/>
        </authorList>
    </citation>
    <scope>NUCLEOTIDE SEQUENCE</scope>
    <source>
        <strain evidence="2">MAG_39</strain>
    </source>
</reference>
<dbReference type="AlphaFoldDB" id="A0A953J5I5"/>
<accession>A0A953J5I5</accession>
<evidence type="ECO:0000313" key="2">
    <source>
        <dbReference type="EMBL" id="MBZ0155022.1"/>
    </source>
</evidence>